<sequence>MIDPRITDLPAFLKEAGLEPVVSQRYHQIHDEGFDLEHDQAQPDGTLVNAAIWFLTGDEAFCPWPGTRHVPDKKGRIDTLAKASAFLAAEIARLKASEQEKAPRQE</sequence>
<reference evidence="1 2" key="1">
    <citation type="submission" date="2017-08" db="EMBL/GenBank/DDBJ databases">
        <authorList>
            <person name="de Groot N.N."/>
        </authorList>
    </citation>
    <scope>NUCLEOTIDE SEQUENCE [LARGE SCALE GENOMIC DNA]</scope>
    <source>
        <strain evidence="1 2">USBA 78</strain>
    </source>
</reference>
<organism evidence="1 2">
    <name type="scientific">Thalassospira xiamenensis</name>
    <dbReference type="NCBI Taxonomy" id="220697"/>
    <lineage>
        <taxon>Bacteria</taxon>
        <taxon>Pseudomonadati</taxon>
        <taxon>Pseudomonadota</taxon>
        <taxon>Alphaproteobacteria</taxon>
        <taxon>Rhodospirillales</taxon>
        <taxon>Thalassospiraceae</taxon>
        <taxon>Thalassospira</taxon>
    </lineage>
</organism>
<name>A0A285THJ8_9PROT</name>
<protein>
    <submittedName>
        <fullName evidence="1">Uncharacterized protein</fullName>
    </submittedName>
</protein>
<gene>
    <name evidence="1" type="ORF">SAMN05428964_103470</name>
</gene>
<proteinExistence type="predicted"/>
<evidence type="ECO:0000313" key="1">
    <source>
        <dbReference type="EMBL" id="SOC21704.1"/>
    </source>
</evidence>
<dbReference type="AlphaFoldDB" id="A0A285THJ8"/>
<evidence type="ECO:0000313" key="2">
    <source>
        <dbReference type="Proteomes" id="UP000219068"/>
    </source>
</evidence>
<accession>A0A285THJ8</accession>
<dbReference type="Proteomes" id="UP000219068">
    <property type="component" value="Unassembled WGS sequence"/>
</dbReference>
<dbReference type="EMBL" id="OBMM01000003">
    <property type="protein sequence ID" value="SOC21704.1"/>
    <property type="molecule type" value="Genomic_DNA"/>
</dbReference>
<dbReference type="RefSeq" id="WP_097052250.1">
    <property type="nucleotide sequence ID" value="NZ_OBMM01000003.1"/>
</dbReference>